<feature type="transmembrane region" description="Helical" evidence="1">
    <location>
        <begin position="330"/>
        <end position="352"/>
    </location>
</feature>
<keyword evidence="3" id="KW-1185">Reference proteome</keyword>
<dbReference type="PANTHER" id="PTHR40089:SF1">
    <property type="entry name" value="ETHANOLAMINE PERMEASE EUTH-RELATED"/>
    <property type="match status" value="1"/>
</dbReference>
<sequence length="376" mass="39393">MTFDEIIIFIMAIGILIGAFDRIIGNKFGLGDKFEEGFHAMGPLALGMVGIVTLAPVIASVLGPVLIPIFGLIGADPSMFASLLAIDMGGYQLAMELTTNEEAAKLSGIIVASMLGCTVVFSIPVGLGLINYADRPFFAKGLLGGLTTIPIGGLIGGIVGGFNMMEVIMNLIPVLIFSVILIIGLIFFSNIMIQISLIFARLLVIVITIGLAASAFEFLTGIVIIPGMAPIMEGIEIVGSIGIILLGAFPIVHIVVRMFKKPLVAVGKKIGINASSSAGIIITIANSIPVYKMIKDMDNRGKIINIAFLVPATAALGDHLGFVGGVSPDMITPLIISKIVAGILAIMVAFLISRDISDLEAQSEQMGRKVSPKTES</sequence>
<proteinExistence type="predicted"/>
<feature type="transmembrane region" description="Helical" evidence="1">
    <location>
        <begin position="174"/>
        <end position="193"/>
    </location>
</feature>
<reference evidence="2" key="1">
    <citation type="submission" date="2022-07" db="EMBL/GenBank/DDBJ databases">
        <title>FELIX.</title>
        <authorList>
            <person name="Wan K.H."/>
            <person name="Park S."/>
            <person name="Lawrence Q."/>
            <person name="Eichenberger J.P."/>
            <person name="Booth B.W."/>
            <person name="Piaggio A.J."/>
            <person name="Chandler J.C."/>
            <person name="Franklin A.B."/>
            <person name="Celniker S.E."/>
        </authorList>
    </citation>
    <scope>NUCLEOTIDE SEQUENCE</scope>
    <source>
        <strain evidence="2">QA-1986 374</strain>
    </source>
</reference>
<feature type="transmembrane region" description="Helical" evidence="1">
    <location>
        <begin position="65"/>
        <end position="86"/>
    </location>
</feature>
<protein>
    <submittedName>
        <fullName evidence="2">Ethanolamine utilization protein EutH</fullName>
    </submittedName>
</protein>
<keyword evidence="1" id="KW-0472">Membrane</keyword>
<dbReference type="NCBIfam" id="NF011666">
    <property type="entry name" value="PRK15086.1-2"/>
    <property type="match status" value="1"/>
</dbReference>
<feature type="transmembrane region" description="Helical" evidence="1">
    <location>
        <begin position="106"/>
        <end position="130"/>
    </location>
</feature>
<feature type="transmembrane region" description="Helical" evidence="1">
    <location>
        <begin position="142"/>
        <end position="162"/>
    </location>
</feature>
<dbReference type="PIRSF" id="PIRSF019466">
    <property type="entry name" value="EutH"/>
    <property type="match status" value="1"/>
</dbReference>
<evidence type="ECO:0000313" key="3">
    <source>
        <dbReference type="Proteomes" id="UP001059773"/>
    </source>
</evidence>
<dbReference type="EMBL" id="CP101914">
    <property type="protein sequence ID" value="UUI02899.1"/>
    <property type="molecule type" value="Genomic_DNA"/>
</dbReference>
<keyword evidence="1" id="KW-1133">Transmembrane helix</keyword>
<dbReference type="RefSeq" id="WP_256708095.1">
    <property type="nucleotide sequence ID" value="NZ_CP101914.1"/>
</dbReference>
<keyword evidence="1" id="KW-0812">Transmembrane</keyword>
<evidence type="ECO:0000256" key="1">
    <source>
        <dbReference type="SAM" id="Phobius"/>
    </source>
</evidence>
<feature type="transmembrane region" description="Helical" evidence="1">
    <location>
        <begin position="37"/>
        <end position="59"/>
    </location>
</feature>
<feature type="transmembrane region" description="Helical" evidence="1">
    <location>
        <begin position="237"/>
        <end position="258"/>
    </location>
</feature>
<name>A0ABY5JSY5_9BACI</name>
<accession>A0ABY5JSY5</accession>
<feature type="transmembrane region" description="Helical" evidence="1">
    <location>
        <begin position="199"/>
        <end position="225"/>
    </location>
</feature>
<dbReference type="InterPro" id="IPR007441">
    <property type="entry name" value="EutH"/>
</dbReference>
<dbReference type="PANTHER" id="PTHR40089">
    <property type="entry name" value="ETHANOLAMINE UTILIZATION PROTEIN EUTH"/>
    <property type="match status" value="1"/>
</dbReference>
<dbReference type="Pfam" id="PF04346">
    <property type="entry name" value="EutH"/>
    <property type="match status" value="1"/>
</dbReference>
<feature type="transmembrane region" description="Helical" evidence="1">
    <location>
        <begin position="303"/>
        <end position="324"/>
    </location>
</feature>
<dbReference type="Proteomes" id="UP001059773">
    <property type="component" value="Chromosome"/>
</dbReference>
<feature type="transmembrane region" description="Helical" evidence="1">
    <location>
        <begin position="6"/>
        <end position="25"/>
    </location>
</feature>
<gene>
    <name evidence="2" type="ORF">NP439_23185</name>
</gene>
<evidence type="ECO:0000313" key="2">
    <source>
        <dbReference type="EMBL" id="UUI02899.1"/>
    </source>
</evidence>
<organism evidence="2 3">
    <name type="scientific">Oceanobacillus jeddahense</name>
    <dbReference type="NCBI Taxonomy" id="1462527"/>
    <lineage>
        <taxon>Bacteria</taxon>
        <taxon>Bacillati</taxon>
        <taxon>Bacillota</taxon>
        <taxon>Bacilli</taxon>
        <taxon>Bacillales</taxon>
        <taxon>Bacillaceae</taxon>
        <taxon>Oceanobacillus</taxon>
    </lineage>
</organism>